<accession>A0A0A9BNP9</accession>
<organism evidence="1">
    <name type="scientific">Arundo donax</name>
    <name type="common">Giant reed</name>
    <name type="synonym">Donax arundinaceus</name>
    <dbReference type="NCBI Taxonomy" id="35708"/>
    <lineage>
        <taxon>Eukaryota</taxon>
        <taxon>Viridiplantae</taxon>
        <taxon>Streptophyta</taxon>
        <taxon>Embryophyta</taxon>
        <taxon>Tracheophyta</taxon>
        <taxon>Spermatophyta</taxon>
        <taxon>Magnoliopsida</taxon>
        <taxon>Liliopsida</taxon>
        <taxon>Poales</taxon>
        <taxon>Poaceae</taxon>
        <taxon>PACMAD clade</taxon>
        <taxon>Arundinoideae</taxon>
        <taxon>Arundineae</taxon>
        <taxon>Arundo</taxon>
    </lineage>
</organism>
<name>A0A0A9BNP9_ARUDO</name>
<sequence>MIHILLIGQWKEISNFKFHSDCNTQIHTLNWHENSSEMTWPYKFKEVRLR</sequence>
<dbReference type="EMBL" id="GBRH01235035">
    <property type="protein sequence ID" value="JAD62860.1"/>
    <property type="molecule type" value="Transcribed_RNA"/>
</dbReference>
<protein>
    <submittedName>
        <fullName evidence="1">Uncharacterized protein</fullName>
    </submittedName>
</protein>
<reference evidence="1" key="1">
    <citation type="submission" date="2014-09" db="EMBL/GenBank/DDBJ databases">
        <authorList>
            <person name="Magalhaes I.L.F."/>
            <person name="Oliveira U."/>
            <person name="Santos F.R."/>
            <person name="Vidigal T.H.D.A."/>
            <person name="Brescovit A.D."/>
            <person name="Santos A.J."/>
        </authorList>
    </citation>
    <scope>NUCLEOTIDE SEQUENCE</scope>
    <source>
        <tissue evidence="1">Shoot tissue taken approximately 20 cm above the soil surface</tissue>
    </source>
</reference>
<evidence type="ECO:0000313" key="1">
    <source>
        <dbReference type="EMBL" id="JAD62860.1"/>
    </source>
</evidence>
<dbReference type="AlphaFoldDB" id="A0A0A9BNP9"/>
<proteinExistence type="predicted"/>
<reference evidence="1" key="2">
    <citation type="journal article" date="2015" name="Data Brief">
        <title>Shoot transcriptome of the giant reed, Arundo donax.</title>
        <authorList>
            <person name="Barrero R.A."/>
            <person name="Guerrero F.D."/>
            <person name="Moolhuijzen P."/>
            <person name="Goolsby J.A."/>
            <person name="Tidwell J."/>
            <person name="Bellgard S.E."/>
            <person name="Bellgard M.I."/>
        </authorList>
    </citation>
    <scope>NUCLEOTIDE SEQUENCE</scope>
    <source>
        <tissue evidence="1">Shoot tissue taken approximately 20 cm above the soil surface</tissue>
    </source>
</reference>